<evidence type="ECO:0000313" key="2">
    <source>
        <dbReference type="EMBL" id="CAG2234263.1"/>
    </source>
</evidence>
<dbReference type="OrthoDB" id="10059790at2759"/>
<accession>A0A8S3TRI7</accession>
<dbReference type="Pfam" id="PF20049">
    <property type="entry name" value="DUF6451"/>
    <property type="match status" value="1"/>
</dbReference>
<keyword evidence="3" id="KW-1185">Reference proteome</keyword>
<dbReference type="PANTHER" id="PTHR47027:SF25">
    <property type="entry name" value="REVERSE TRANSCRIPTASE DOMAIN-CONTAINING PROTEIN"/>
    <property type="match status" value="1"/>
</dbReference>
<dbReference type="PANTHER" id="PTHR47027">
    <property type="entry name" value="REVERSE TRANSCRIPTASE DOMAIN-CONTAINING PROTEIN"/>
    <property type="match status" value="1"/>
</dbReference>
<name>A0A8S3TRI7_MYTED</name>
<feature type="domain" description="DUF6451" evidence="1">
    <location>
        <begin position="51"/>
        <end position="83"/>
    </location>
</feature>
<proteinExistence type="predicted"/>
<gene>
    <name evidence="2" type="ORF">MEDL_46887</name>
</gene>
<dbReference type="Proteomes" id="UP000683360">
    <property type="component" value="Unassembled WGS sequence"/>
</dbReference>
<comment type="caution">
    <text evidence="2">The sequence shown here is derived from an EMBL/GenBank/DDBJ whole genome shotgun (WGS) entry which is preliminary data.</text>
</comment>
<reference evidence="2" key="1">
    <citation type="submission" date="2021-03" db="EMBL/GenBank/DDBJ databases">
        <authorList>
            <person name="Bekaert M."/>
        </authorList>
    </citation>
    <scope>NUCLEOTIDE SEQUENCE</scope>
</reference>
<dbReference type="EMBL" id="CAJPWZ010002228">
    <property type="protein sequence ID" value="CAG2234263.1"/>
    <property type="molecule type" value="Genomic_DNA"/>
</dbReference>
<evidence type="ECO:0000313" key="3">
    <source>
        <dbReference type="Proteomes" id="UP000683360"/>
    </source>
</evidence>
<protein>
    <recommendedName>
        <fullName evidence="1">DUF6451 domain-containing protein</fullName>
    </recommendedName>
</protein>
<dbReference type="InterPro" id="IPR045609">
    <property type="entry name" value="DUF6451"/>
</dbReference>
<evidence type="ECO:0000259" key="1">
    <source>
        <dbReference type="Pfam" id="PF20049"/>
    </source>
</evidence>
<organism evidence="2 3">
    <name type="scientific">Mytilus edulis</name>
    <name type="common">Blue mussel</name>
    <dbReference type="NCBI Taxonomy" id="6550"/>
    <lineage>
        <taxon>Eukaryota</taxon>
        <taxon>Metazoa</taxon>
        <taxon>Spiralia</taxon>
        <taxon>Lophotrochozoa</taxon>
        <taxon>Mollusca</taxon>
        <taxon>Bivalvia</taxon>
        <taxon>Autobranchia</taxon>
        <taxon>Pteriomorphia</taxon>
        <taxon>Mytilida</taxon>
        <taxon>Mytiloidea</taxon>
        <taxon>Mytilidae</taxon>
        <taxon>Mytilinae</taxon>
        <taxon>Mytilus</taxon>
    </lineage>
</organism>
<sequence length="217" mass="25400">MTVNMLNTPDIKVNGEQLELVQSFTYLGSVVTSEGGAEQDIKTRIGKARSAFHRLRNIWKTPSIRKKTKLKIYNSCVTSVLLYGAECWRMTEKDINRLSSFHNTCLRRIMKIYWPNKITNEDLHKKTKSQDIETTLLQKRWRWLGHVLRKPQGDMTKVALRWTPEGKRKRGRPKTTWRRTIETEMKERGYTWGTIEKKSRKQRGVAATCPCPMCQKA</sequence>
<dbReference type="AlphaFoldDB" id="A0A8S3TRI7"/>